<comment type="subcellular location">
    <subcellularLocation>
        <location evidence="2">Cytoplasm</location>
    </subcellularLocation>
    <subcellularLocation>
        <location evidence="1">Peroxisome</location>
    </subcellularLocation>
</comment>
<dbReference type="GO" id="GO:0016560">
    <property type="term" value="P:protein import into peroxisome matrix, docking"/>
    <property type="evidence" value="ECO:0007669"/>
    <property type="project" value="TreeGrafter"/>
</dbReference>
<evidence type="ECO:0000313" key="11">
    <source>
        <dbReference type="Proteomes" id="UP000076798"/>
    </source>
</evidence>
<feature type="repeat" description="TPR" evidence="8">
    <location>
        <begin position="427"/>
        <end position="460"/>
    </location>
</feature>
<dbReference type="SMART" id="SM00028">
    <property type="entry name" value="TPR"/>
    <property type="match status" value="4"/>
</dbReference>
<feature type="repeat" description="TPR" evidence="8">
    <location>
        <begin position="571"/>
        <end position="604"/>
    </location>
</feature>
<reference evidence="10 11" key="1">
    <citation type="journal article" date="2016" name="Mol. Biol. Evol.">
        <title>Comparative Genomics of Early-Diverging Mushroom-Forming Fungi Provides Insights into the Origins of Lignocellulose Decay Capabilities.</title>
        <authorList>
            <person name="Nagy L.G."/>
            <person name="Riley R."/>
            <person name="Tritt A."/>
            <person name="Adam C."/>
            <person name="Daum C."/>
            <person name="Floudas D."/>
            <person name="Sun H."/>
            <person name="Yadav J.S."/>
            <person name="Pangilinan J."/>
            <person name="Larsson K.H."/>
            <person name="Matsuura K."/>
            <person name="Barry K."/>
            <person name="Labutti K."/>
            <person name="Kuo R."/>
            <person name="Ohm R.A."/>
            <person name="Bhattacharya S.S."/>
            <person name="Shirouzu T."/>
            <person name="Yoshinaga Y."/>
            <person name="Martin F.M."/>
            <person name="Grigoriev I.V."/>
            <person name="Hibbett D.S."/>
        </authorList>
    </citation>
    <scope>NUCLEOTIDE SEQUENCE [LARGE SCALE GENOMIC DNA]</scope>
    <source>
        <strain evidence="10 11">HHB10207 ss-3</strain>
    </source>
</reference>
<feature type="repeat" description="TPR" evidence="8">
    <location>
        <begin position="537"/>
        <end position="570"/>
    </location>
</feature>
<dbReference type="Pfam" id="PF13432">
    <property type="entry name" value="TPR_16"/>
    <property type="match status" value="1"/>
</dbReference>
<keyword evidence="5" id="KW-0677">Repeat</keyword>
<evidence type="ECO:0000256" key="4">
    <source>
        <dbReference type="ARBA" id="ARBA00022490"/>
    </source>
</evidence>
<dbReference type="Pfam" id="PF13181">
    <property type="entry name" value="TPR_8"/>
    <property type="match status" value="1"/>
</dbReference>
<name>A0A166H8W4_9AGAM</name>
<keyword evidence="6 8" id="KW-0802">TPR repeat</keyword>
<keyword evidence="4" id="KW-0963">Cytoplasm</keyword>
<dbReference type="InterPro" id="IPR024111">
    <property type="entry name" value="PEX5/PEX5L"/>
</dbReference>
<evidence type="ECO:0000256" key="7">
    <source>
        <dbReference type="ARBA" id="ARBA00023140"/>
    </source>
</evidence>
<keyword evidence="7" id="KW-0576">Peroxisome</keyword>
<dbReference type="AlphaFoldDB" id="A0A166H8W4"/>
<comment type="similarity">
    <text evidence="3">Belongs to the peroxisomal targeting signal receptor family.</text>
</comment>
<dbReference type="PROSITE" id="PS50005">
    <property type="entry name" value="TPR"/>
    <property type="match status" value="3"/>
</dbReference>
<dbReference type="PANTHER" id="PTHR10130">
    <property type="entry name" value="PEROXISOMAL TARGETING SIGNAL 1 RECEPTOR PEX5"/>
    <property type="match status" value="1"/>
</dbReference>
<evidence type="ECO:0000256" key="1">
    <source>
        <dbReference type="ARBA" id="ARBA00004275"/>
    </source>
</evidence>
<sequence>MALPMLVNGGADCGPSNPLQGLSKRFDQDRGIQQDYFGPGRASGSREVFRTASQAVDASLRNEAKAFFNAGPAFKPPQDLAVPGPTQNLLYPIAQNPVAADLSGWASSFKARQAPPPASQAQSAYPGSQDLHSPLPQLPFQSFAPPQPVAHQPDPQALLDQFDAIERHQSISEQPNETLETSTHQAPIDADELSRTAASVLEAVKHEQNPKFLQSSFFGLMRDVRDRQVVVEGNTLVEASLIESSEVSSSWAKDFNANAQKVDIKGKGKAVTQPMTNSGRGKSVHFDPLQGSTAVQREITEQVSQAGVLQNDSELDQYFRQENEELQTVWGEYDRAMNAAKASSKTHVQDEGPATAQMGEWDTLQHDWDRFEATASGIRPVDTYAFQGANPYLLGEASRTHHHDYHSVDLGSVLEKEAAVQRDPTNYKAWFELGIKQQENEREAKAIQALTRAVELEPSYLDAWVALAISHTNESDRAAACNAIEEWVSRNVVYKDVVQQFRAARTEKPGTQTERHADLVECLMTMVRSVPGGEVDADTQVALAVLLNNAEDYERAQDCFRAALAVRPDDWVLYNRVGATLANSGRAEEALGYYYRALELNPGYIRARFNLGISCINLKRYTEAAQYILDALVLQENDTMLTDMETGSPSRGVTSSVLWDSLKTTSLHMLRMDLAKMCDDQDLAGFREEFSQLVG</sequence>
<feature type="compositionally biased region" description="Low complexity" evidence="9">
    <location>
        <begin position="119"/>
        <end position="129"/>
    </location>
</feature>
<accession>A0A166H8W4</accession>
<dbReference type="InterPro" id="IPR011990">
    <property type="entry name" value="TPR-like_helical_dom_sf"/>
</dbReference>
<dbReference type="Proteomes" id="UP000076798">
    <property type="component" value="Unassembled WGS sequence"/>
</dbReference>
<evidence type="ECO:0000256" key="5">
    <source>
        <dbReference type="ARBA" id="ARBA00022737"/>
    </source>
</evidence>
<proteinExistence type="inferred from homology"/>
<organism evidence="10 11">
    <name type="scientific">Sistotremastrum suecicum HHB10207 ss-3</name>
    <dbReference type="NCBI Taxonomy" id="1314776"/>
    <lineage>
        <taxon>Eukaryota</taxon>
        <taxon>Fungi</taxon>
        <taxon>Dikarya</taxon>
        <taxon>Basidiomycota</taxon>
        <taxon>Agaricomycotina</taxon>
        <taxon>Agaricomycetes</taxon>
        <taxon>Sistotremastrales</taxon>
        <taxon>Sistotremastraceae</taxon>
        <taxon>Sistotremastrum</taxon>
    </lineage>
</organism>
<dbReference type="PANTHER" id="PTHR10130:SF0">
    <property type="entry name" value="GH08708P"/>
    <property type="match status" value="1"/>
</dbReference>
<dbReference type="Gene3D" id="1.25.40.10">
    <property type="entry name" value="Tetratricopeptide repeat domain"/>
    <property type="match status" value="1"/>
</dbReference>
<dbReference type="SUPFAM" id="SSF48452">
    <property type="entry name" value="TPR-like"/>
    <property type="match status" value="1"/>
</dbReference>
<evidence type="ECO:0000256" key="8">
    <source>
        <dbReference type="PROSITE-ProRule" id="PRU00339"/>
    </source>
</evidence>
<keyword evidence="11" id="KW-1185">Reference proteome</keyword>
<dbReference type="EMBL" id="KV428013">
    <property type="protein sequence ID" value="KZT42456.1"/>
    <property type="molecule type" value="Genomic_DNA"/>
</dbReference>
<evidence type="ECO:0000256" key="6">
    <source>
        <dbReference type="ARBA" id="ARBA00022803"/>
    </source>
</evidence>
<evidence type="ECO:0000256" key="3">
    <source>
        <dbReference type="ARBA" id="ARBA00005348"/>
    </source>
</evidence>
<feature type="region of interest" description="Disordered" evidence="9">
    <location>
        <begin position="1"/>
        <end position="45"/>
    </location>
</feature>
<evidence type="ECO:0000256" key="9">
    <source>
        <dbReference type="SAM" id="MobiDB-lite"/>
    </source>
</evidence>
<dbReference type="InterPro" id="IPR019734">
    <property type="entry name" value="TPR_rpt"/>
</dbReference>
<dbReference type="GO" id="GO:0005829">
    <property type="term" value="C:cytosol"/>
    <property type="evidence" value="ECO:0007669"/>
    <property type="project" value="TreeGrafter"/>
</dbReference>
<evidence type="ECO:0000313" key="10">
    <source>
        <dbReference type="EMBL" id="KZT42456.1"/>
    </source>
</evidence>
<dbReference type="OrthoDB" id="10006023at2759"/>
<gene>
    <name evidence="10" type="ORF">SISSUDRAFT_980138</name>
</gene>
<dbReference type="GO" id="GO:0005778">
    <property type="term" value="C:peroxisomal membrane"/>
    <property type="evidence" value="ECO:0007669"/>
    <property type="project" value="TreeGrafter"/>
</dbReference>
<dbReference type="STRING" id="1314776.A0A166H8W4"/>
<dbReference type="GO" id="GO:0005052">
    <property type="term" value="F:peroxisome matrix targeting signal-1 binding"/>
    <property type="evidence" value="ECO:0007669"/>
    <property type="project" value="TreeGrafter"/>
</dbReference>
<protein>
    <submittedName>
        <fullName evidence="10">TPR-like protein</fullName>
    </submittedName>
</protein>
<feature type="region of interest" description="Disordered" evidence="9">
    <location>
        <begin position="110"/>
        <end position="154"/>
    </location>
</feature>
<evidence type="ECO:0000256" key="2">
    <source>
        <dbReference type="ARBA" id="ARBA00004496"/>
    </source>
</evidence>